<keyword evidence="2" id="KW-0597">Phosphoprotein</keyword>
<comment type="caution">
    <text evidence="6">The sequence shown here is derived from an EMBL/GenBank/DDBJ whole genome shotgun (WGS) entry which is preliminary data.</text>
</comment>
<dbReference type="Pfam" id="PF07993">
    <property type="entry name" value="NAD_binding_4"/>
    <property type="match status" value="1"/>
</dbReference>
<dbReference type="Pfam" id="PF23562">
    <property type="entry name" value="AMP-binding_C_3"/>
    <property type="match status" value="1"/>
</dbReference>
<evidence type="ECO:0000256" key="1">
    <source>
        <dbReference type="ARBA" id="ARBA00022450"/>
    </source>
</evidence>
<dbReference type="Gene3D" id="1.10.1200.10">
    <property type="entry name" value="ACP-like"/>
    <property type="match status" value="1"/>
</dbReference>
<dbReference type="InterPro" id="IPR036291">
    <property type="entry name" value="NAD(P)-bd_dom_sf"/>
</dbReference>
<feature type="domain" description="Thioester reductase (TE)" evidence="5">
    <location>
        <begin position="674"/>
        <end position="906"/>
    </location>
</feature>
<keyword evidence="1" id="KW-0596">Phosphopantetheine</keyword>
<dbReference type="InterPro" id="IPR009081">
    <property type="entry name" value="PP-bd_ACP"/>
</dbReference>
<evidence type="ECO:0000259" key="3">
    <source>
        <dbReference type="Pfam" id="PF00501"/>
    </source>
</evidence>
<evidence type="ECO:0008006" key="8">
    <source>
        <dbReference type="Google" id="ProtNLM"/>
    </source>
</evidence>
<dbReference type="SUPFAM" id="SSF47336">
    <property type="entry name" value="ACP-like"/>
    <property type="match status" value="1"/>
</dbReference>
<dbReference type="OMA" id="RKTAYMW"/>
<feature type="domain" description="AMP-dependent synthetase/ligase" evidence="3">
    <location>
        <begin position="57"/>
        <end position="352"/>
    </location>
</feature>
<dbReference type="InterPro" id="IPR020845">
    <property type="entry name" value="AMP-binding_CS"/>
</dbReference>
<dbReference type="PANTHER" id="PTHR43439">
    <property type="entry name" value="PHENYLACETATE-COENZYME A LIGASE"/>
    <property type="match status" value="1"/>
</dbReference>
<name>A0A1V6NZQ3_PENDC</name>
<reference evidence="7" key="1">
    <citation type="journal article" date="2017" name="Nat. Microbiol.">
        <title>Global analysis of biosynthetic gene clusters reveals vast potential of secondary metabolite production in Penicillium species.</title>
        <authorList>
            <person name="Nielsen J.C."/>
            <person name="Grijseels S."/>
            <person name="Prigent S."/>
            <person name="Ji B."/>
            <person name="Dainat J."/>
            <person name="Nielsen K.F."/>
            <person name="Frisvad J.C."/>
            <person name="Workman M."/>
            <person name="Nielsen J."/>
        </authorList>
    </citation>
    <scope>NUCLEOTIDE SEQUENCE [LARGE SCALE GENOMIC DNA]</scope>
    <source>
        <strain evidence="7">IBT 11843</strain>
    </source>
</reference>
<dbReference type="Pfam" id="PF00550">
    <property type="entry name" value="PP-binding"/>
    <property type="match status" value="1"/>
</dbReference>
<feature type="domain" description="Carrier" evidence="4">
    <location>
        <begin position="566"/>
        <end position="628"/>
    </location>
</feature>
<gene>
    <name evidence="6" type="ORF">PENDEC_c025G03997</name>
</gene>
<evidence type="ECO:0000313" key="7">
    <source>
        <dbReference type="Proteomes" id="UP000191522"/>
    </source>
</evidence>
<dbReference type="SUPFAM" id="SSF51735">
    <property type="entry name" value="NAD(P)-binding Rossmann-fold domains"/>
    <property type="match status" value="1"/>
</dbReference>
<dbReference type="InterPro" id="IPR051414">
    <property type="entry name" value="Adenylate-forming_Reductase"/>
</dbReference>
<dbReference type="InterPro" id="IPR036736">
    <property type="entry name" value="ACP-like_sf"/>
</dbReference>
<evidence type="ECO:0000313" key="6">
    <source>
        <dbReference type="EMBL" id="OQD70194.1"/>
    </source>
</evidence>
<dbReference type="Proteomes" id="UP000191522">
    <property type="component" value="Unassembled WGS sequence"/>
</dbReference>
<dbReference type="Gene3D" id="3.40.50.720">
    <property type="entry name" value="NAD(P)-binding Rossmann-like Domain"/>
    <property type="match status" value="1"/>
</dbReference>
<protein>
    <recommendedName>
        <fullName evidence="8">Carrier domain-containing protein</fullName>
    </recommendedName>
</protein>
<dbReference type="PROSITE" id="PS00455">
    <property type="entry name" value="AMP_BINDING"/>
    <property type="match status" value="1"/>
</dbReference>
<dbReference type="PANTHER" id="PTHR43439:SF2">
    <property type="entry name" value="ENZYME, PUTATIVE (JCVI)-RELATED"/>
    <property type="match status" value="1"/>
</dbReference>
<dbReference type="InterPro" id="IPR013120">
    <property type="entry name" value="FAR_NAD-bd"/>
</dbReference>
<dbReference type="Gene3D" id="3.40.50.12780">
    <property type="entry name" value="N-terminal domain of ligase-like"/>
    <property type="match status" value="1"/>
</dbReference>
<evidence type="ECO:0000259" key="4">
    <source>
        <dbReference type="Pfam" id="PF00550"/>
    </source>
</evidence>
<dbReference type="EMBL" id="MDYL01000025">
    <property type="protein sequence ID" value="OQD70194.1"/>
    <property type="molecule type" value="Genomic_DNA"/>
</dbReference>
<dbReference type="STRING" id="69771.A0A1V6NZQ3"/>
<dbReference type="Pfam" id="PF00501">
    <property type="entry name" value="AMP-binding"/>
    <property type="match status" value="1"/>
</dbReference>
<dbReference type="AlphaFoldDB" id="A0A1V6NZQ3"/>
<dbReference type="SUPFAM" id="SSF56801">
    <property type="entry name" value="Acetyl-CoA synthetase-like"/>
    <property type="match status" value="1"/>
</dbReference>
<evidence type="ECO:0000259" key="5">
    <source>
        <dbReference type="Pfam" id="PF07993"/>
    </source>
</evidence>
<dbReference type="InterPro" id="IPR042099">
    <property type="entry name" value="ANL_N_sf"/>
</dbReference>
<sequence length="1049" mass="115842">MGIQHGDQTAPAASSTTDPLVQQFGQLNVLDDLIRLRASDLVQHPILAYPTCDEDAASYTYYTGQDLDEMINQAVTVLMNDGFQPAQEEGCTVALLTLSDLNMVVTFFALSRLGYTVMMLSPRLSGEACVSLLDTVSCETIIYGNTGSIRTTMGEILQRKLVSCRPMTNAFLPDTESSILILRRNRSSEAQRNKIALILHSSGSTGTPKPLYLTHRALMTHPLRGPGLTSFNPLPWYHLHGLSTALQAMWMKKTAYMWNAALPLTADSVVSVLEAARPESVAAVPYMLQLLVDSTRGIAALRECKLVTYGGAPCPDELGDRLVRDGVCFGGSFGLTEAGLVAESISRPRDDQYWNYLRFFDNIRPYIWMKPIGDSLYECVYLKGHPALTTSNSNEPPGSFHSKDVFTPHPSIPERWKYASRLDDRITLLNGEKVLPLPIEGYIKQDALIHEAVVVGLGKAAPGLLIFRSQEVDAADISNEEYLDAIWPTIEGANAHSESFSQISRDMIAVLPYASKFPCTDKGSMIRAQVYLQYAELIDSIYTRTEQVDGSLRLDFEGTKSCLMVICRESLGISLSTVEADFFAEGVDSLKAIHLRRLILQTFSFDNSKLGQNVVYETGSIVRLAEHICALQNGKNIISQGTDIEVMNNLIHKYSSFPQHTPHSETTNAKSVILTGATGSIGAHVLYELLNDDSITLIFCLTRRTSPLEAILRILIEKSLHITWKQASKIIALTSTLDAPSLGLSQDLLLSMQHSVTQIIHAAWPVNFNIPLSQFEPHIRGLYNLIEFSLAVHRPEPATVMFCSSVSTALASSETEIQEDAMCLDSAYMGYGQSKLIGEHIVSAARKAGAKAYSLRIGQVSGHSKKGLWNENEALPLLIRSALTLKALPEMDQTCSWLPVDKLASIIVELTRSCSVSDELSRTSSTVKGADDSIFNVCNSREFSWSALLESLARSGFLFEIVSFEKWLEMLRASEACGEEHVNPAVKLIGHYEEMYGRKSLGSCLGPKSFVTEKAERDSVTLRNGRLRIIEDGILNIYARDWLSRWMTA</sequence>
<evidence type="ECO:0000256" key="2">
    <source>
        <dbReference type="ARBA" id="ARBA00022553"/>
    </source>
</evidence>
<proteinExistence type="predicted"/>
<dbReference type="InterPro" id="IPR000873">
    <property type="entry name" value="AMP-dep_synth/lig_dom"/>
</dbReference>
<keyword evidence="7" id="KW-1185">Reference proteome</keyword>
<dbReference type="GO" id="GO:0044550">
    <property type="term" value="P:secondary metabolite biosynthetic process"/>
    <property type="evidence" value="ECO:0007669"/>
    <property type="project" value="UniProtKB-ARBA"/>
</dbReference>
<accession>A0A1V6NZQ3</accession>
<organism evidence="6 7">
    <name type="scientific">Penicillium decumbens</name>
    <dbReference type="NCBI Taxonomy" id="69771"/>
    <lineage>
        <taxon>Eukaryota</taxon>
        <taxon>Fungi</taxon>
        <taxon>Dikarya</taxon>
        <taxon>Ascomycota</taxon>
        <taxon>Pezizomycotina</taxon>
        <taxon>Eurotiomycetes</taxon>
        <taxon>Eurotiomycetidae</taxon>
        <taxon>Eurotiales</taxon>
        <taxon>Aspergillaceae</taxon>
        <taxon>Penicillium</taxon>
    </lineage>
</organism>
<dbReference type="OrthoDB" id="429813at2759"/>